<keyword evidence="3" id="KW-1185">Reference proteome</keyword>
<dbReference type="EMBL" id="JAVHJL010000001">
    <property type="protein sequence ID" value="KAK6512163.1"/>
    <property type="molecule type" value="Genomic_DNA"/>
</dbReference>
<reference evidence="2 3" key="1">
    <citation type="submission" date="2023-08" db="EMBL/GenBank/DDBJ databases">
        <authorList>
            <person name="Palmer J.M."/>
        </authorList>
    </citation>
    <scope>NUCLEOTIDE SEQUENCE [LARGE SCALE GENOMIC DNA]</scope>
    <source>
        <strain evidence="2 3">TWF481</strain>
    </source>
</reference>
<name>A0AAV9WPD7_9PEZI</name>
<protein>
    <submittedName>
        <fullName evidence="2">Uncharacterized protein</fullName>
    </submittedName>
</protein>
<organism evidence="2 3">
    <name type="scientific">Arthrobotrys musiformis</name>
    <dbReference type="NCBI Taxonomy" id="47236"/>
    <lineage>
        <taxon>Eukaryota</taxon>
        <taxon>Fungi</taxon>
        <taxon>Dikarya</taxon>
        <taxon>Ascomycota</taxon>
        <taxon>Pezizomycotina</taxon>
        <taxon>Orbiliomycetes</taxon>
        <taxon>Orbiliales</taxon>
        <taxon>Orbiliaceae</taxon>
        <taxon>Arthrobotrys</taxon>
    </lineage>
</organism>
<evidence type="ECO:0000313" key="2">
    <source>
        <dbReference type="EMBL" id="KAK6512163.1"/>
    </source>
</evidence>
<comment type="caution">
    <text evidence="2">The sequence shown here is derived from an EMBL/GenBank/DDBJ whole genome shotgun (WGS) entry which is preliminary data.</text>
</comment>
<evidence type="ECO:0000256" key="1">
    <source>
        <dbReference type="SAM" id="MobiDB-lite"/>
    </source>
</evidence>
<gene>
    <name evidence="2" type="ORF">TWF481_001054</name>
</gene>
<evidence type="ECO:0000313" key="3">
    <source>
        <dbReference type="Proteomes" id="UP001370758"/>
    </source>
</evidence>
<proteinExistence type="predicted"/>
<feature type="region of interest" description="Disordered" evidence="1">
    <location>
        <begin position="1"/>
        <end position="73"/>
    </location>
</feature>
<accession>A0AAV9WPD7</accession>
<sequence>MFNPAQRFRENWGPMPRSKRNRKNSRNKWPYNRSKKQSHSESRTKKRSKQQAVTTIPHRLPQESPAKPNTQTTFKVHDALTRTQGYHREEISCSQGTPSLAVVAKMPSIRPRVAPFRAPRSGEASNHIVNTNV</sequence>
<dbReference type="Proteomes" id="UP001370758">
    <property type="component" value="Unassembled WGS sequence"/>
</dbReference>
<feature type="compositionally biased region" description="Basic residues" evidence="1">
    <location>
        <begin position="17"/>
        <end position="26"/>
    </location>
</feature>
<dbReference type="AlphaFoldDB" id="A0AAV9WPD7"/>